<dbReference type="EMBL" id="LZLR01000239">
    <property type="protein sequence ID" value="OBK14101.1"/>
    <property type="molecule type" value="Genomic_DNA"/>
</dbReference>
<protein>
    <recommendedName>
        <fullName evidence="4">Holin</fullName>
    </recommendedName>
</protein>
<keyword evidence="1" id="KW-1133">Transmembrane helix</keyword>
<name>A0A1A3MX47_MYCAS</name>
<feature type="transmembrane region" description="Helical" evidence="1">
    <location>
        <begin position="96"/>
        <end position="116"/>
    </location>
</feature>
<keyword evidence="1" id="KW-0812">Transmembrane</keyword>
<dbReference type="InterPro" id="IPR056390">
    <property type="entry name" value="Holin_phage"/>
</dbReference>
<dbReference type="OrthoDB" id="10008795at2"/>
<gene>
    <name evidence="2" type="ORF">A5635_10435</name>
</gene>
<keyword evidence="1" id="KW-0472">Membrane</keyword>
<evidence type="ECO:0000313" key="2">
    <source>
        <dbReference type="EMBL" id="OBK14101.1"/>
    </source>
</evidence>
<dbReference type="RefSeq" id="WP_065038406.1">
    <property type="nucleotide sequence ID" value="NZ_LZLR01000239.1"/>
</dbReference>
<dbReference type="AlphaFoldDB" id="A0A1A3MX47"/>
<evidence type="ECO:0000256" key="1">
    <source>
        <dbReference type="SAM" id="Phobius"/>
    </source>
</evidence>
<dbReference type="Proteomes" id="UP000093819">
    <property type="component" value="Unassembled WGS sequence"/>
</dbReference>
<comment type="caution">
    <text evidence="2">The sequence shown here is derived from an EMBL/GenBank/DDBJ whole genome shotgun (WGS) entry which is preliminary data.</text>
</comment>
<dbReference type="Pfam" id="PF23809">
    <property type="entry name" value="Phage_holin_9"/>
    <property type="match status" value="1"/>
</dbReference>
<feature type="transmembrane region" description="Helical" evidence="1">
    <location>
        <begin position="47"/>
        <end position="65"/>
    </location>
</feature>
<organism evidence="2 3">
    <name type="scientific">Mycobacterium asiaticum</name>
    <dbReference type="NCBI Taxonomy" id="1790"/>
    <lineage>
        <taxon>Bacteria</taxon>
        <taxon>Bacillati</taxon>
        <taxon>Actinomycetota</taxon>
        <taxon>Actinomycetes</taxon>
        <taxon>Mycobacteriales</taxon>
        <taxon>Mycobacteriaceae</taxon>
        <taxon>Mycobacterium</taxon>
    </lineage>
</organism>
<feature type="transmembrane region" description="Helical" evidence="1">
    <location>
        <begin position="21"/>
        <end position="41"/>
    </location>
</feature>
<accession>A0A1A3MX47</accession>
<reference evidence="2 3" key="1">
    <citation type="submission" date="2016-06" db="EMBL/GenBank/DDBJ databases">
        <authorList>
            <person name="Kjaerup R.B."/>
            <person name="Dalgaard T.S."/>
            <person name="Juul-Madsen H.R."/>
        </authorList>
    </citation>
    <scope>NUCLEOTIDE SEQUENCE [LARGE SCALE GENOMIC DNA]</scope>
    <source>
        <strain evidence="2 3">1245335.1</strain>
    </source>
</reference>
<evidence type="ECO:0000313" key="3">
    <source>
        <dbReference type="Proteomes" id="UP000093819"/>
    </source>
</evidence>
<feature type="transmembrane region" description="Helical" evidence="1">
    <location>
        <begin position="72"/>
        <end position="90"/>
    </location>
</feature>
<proteinExistence type="predicted"/>
<sequence length="176" mass="18908">MLLLTKIREFFTSPAFNTLRAMLYVALPAWLTQLVIEGRLSQDHANLWTAVVVAALSPALASIFAPNGWRTYLFLLATPVQGLLVGLGGASNNALGSLAVAVIGAFVTSGIAAANVHRASETDPAHTDHVHAAVDHPQPESAQAYTYNRPAWFDEDDHFDVKPITENPPHDATDDA</sequence>
<evidence type="ECO:0008006" key="4">
    <source>
        <dbReference type="Google" id="ProtNLM"/>
    </source>
</evidence>